<keyword evidence="2" id="KW-1185">Reference proteome</keyword>
<sequence length="401" mass="47497">MHHLDLELYNHQITFTCDLLKSKYGHLILDKIDNRLANIPRHSGLKIFKNGIQTANTANEYRNLMKIMIFVLDDLTEDNDLNKILMKVYEDWNNMYLISRYEEFSEKDLENFEKLIRSWAKQFVDVFQEFSLSRLKFPKLHSWVYHTTDLIKKYGPLNGFSTKTYESLHKDFVKLPYYLTNKKDIEIQILKMVQRQDIVTNLSAKSNQNAKIIYPFKFNNLIWKFNLNNAQEFINEKLKNNNLNSKLHFGLNNLLEYLDIYFALIEQNNLNNSIVKIYSSVTIQNGLKIHATNSYYGKACYSNIAVAMNFEELSEYLSDHGICYGQVCLLAKIELEAKIFNLALIQWYDFKSKKTPFYYGCPRLQLTEIYNIIDIEAIKDNVHIIPRFDKDNDYLVNKYIF</sequence>
<reference evidence="1 2" key="1">
    <citation type="journal article" date="2019" name="Environ. Microbiol.">
        <title>At the nexus of three kingdoms: the genome of the mycorrhizal fungus Gigaspora margarita provides insights into plant, endobacterial and fungal interactions.</title>
        <authorList>
            <person name="Venice F."/>
            <person name="Ghignone S."/>
            <person name="Salvioli di Fossalunga A."/>
            <person name="Amselem J."/>
            <person name="Novero M."/>
            <person name="Xianan X."/>
            <person name="Sedzielewska Toro K."/>
            <person name="Morin E."/>
            <person name="Lipzen A."/>
            <person name="Grigoriev I.V."/>
            <person name="Henrissat B."/>
            <person name="Martin F.M."/>
            <person name="Bonfante P."/>
        </authorList>
    </citation>
    <scope>NUCLEOTIDE SEQUENCE [LARGE SCALE GENOMIC DNA]</scope>
    <source>
        <strain evidence="1 2">BEG34</strain>
    </source>
</reference>
<organism evidence="1 2">
    <name type="scientific">Gigaspora margarita</name>
    <dbReference type="NCBI Taxonomy" id="4874"/>
    <lineage>
        <taxon>Eukaryota</taxon>
        <taxon>Fungi</taxon>
        <taxon>Fungi incertae sedis</taxon>
        <taxon>Mucoromycota</taxon>
        <taxon>Glomeromycotina</taxon>
        <taxon>Glomeromycetes</taxon>
        <taxon>Diversisporales</taxon>
        <taxon>Gigasporaceae</taxon>
        <taxon>Gigaspora</taxon>
    </lineage>
</organism>
<protein>
    <submittedName>
        <fullName evidence="1">Uncharacterized protein</fullName>
    </submittedName>
</protein>
<proteinExistence type="predicted"/>
<dbReference type="Proteomes" id="UP000439903">
    <property type="component" value="Unassembled WGS sequence"/>
</dbReference>
<evidence type="ECO:0000313" key="1">
    <source>
        <dbReference type="EMBL" id="KAF0353149.1"/>
    </source>
</evidence>
<dbReference type="OrthoDB" id="2424965at2759"/>
<comment type="caution">
    <text evidence="1">The sequence shown here is derived from an EMBL/GenBank/DDBJ whole genome shotgun (WGS) entry which is preliminary data.</text>
</comment>
<evidence type="ECO:0000313" key="2">
    <source>
        <dbReference type="Proteomes" id="UP000439903"/>
    </source>
</evidence>
<dbReference type="AlphaFoldDB" id="A0A8H3WY19"/>
<dbReference type="EMBL" id="WTPW01003138">
    <property type="protein sequence ID" value="KAF0353149.1"/>
    <property type="molecule type" value="Genomic_DNA"/>
</dbReference>
<gene>
    <name evidence="1" type="ORF">F8M41_015169</name>
</gene>
<name>A0A8H3WY19_GIGMA</name>
<accession>A0A8H3WY19</accession>